<gene>
    <name evidence="1" type="ORF">MNBD_GAMMA07-1889</name>
</gene>
<name>A0A3B0XG85_9ZZZZ</name>
<dbReference type="EMBL" id="UOFF01000100">
    <property type="protein sequence ID" value="VAW55616.1"/>
    <property type="molecule type" value="Genomic_DNA"/>
</dbReference>
<organism evidence="1">
    <name type="scientific">hydrothermal vent metagenome</name>
    <dbReference type="NCBI Taxonomy" id="652676"/>
    <lineage>
        <taxon>unclassified sequences</taxon>
        <taxon>metagenomes</taxon>
        <taxon>ecological metagenomes</taxon>
    </lineage>
</organism>
<accession>A0A3B0XG85</accession>
<proteinExistence type="predicted"/>
<reference evidence="1" key="1">
    <citation type="submission" date="2018-06" db="EMBL/GenBank/DDBJ databases">
        <authorList>
            <person name="Zhirakovskaya E."/>
        </authorList>
    </citation>
    <scope>NUCLEOTIDE SEQUENCE</scope>
</reference>
<evidence type="ECO:0000313" key="1">
    <source>
        <dbReference type="EMBL" id="VAW55616.1"/>
    </source>
</evidence>
<dbReference type="AlphaFoldDB" id="A0A3B0XG85"/>
<protein>
    <submittedName>
        <fullName evidence="1">Uncharacterized protein</fullName>
    </submittedName>
</protein>
<sequence length="46" mass="5559">MITEDQFEQHNIDWFKTVDTYREVFSGGECAKRCFDMTSSDLYEER</sequence>